<protein>
    <submittedName>
        <fullName evidence="3">GNAT family N-acetyltransferase</fullName>
    </submittedName>
</protein>
<sequence>MPQLSLRTKRDHRGTSQQTPAPLQRNRVAEPIKTECIRSRVFAARAEANLARFEYIDGFHDPRRIQKRLGYLSPIEYEDMPGATTTAGELYALCVAPSRPGSGVRRVLLDAAHAHALDRGSDRLLLWVLTGDAPARCLHERVGYVTDGAVRTEDHDGVPVAGFRYCRDSDCFPGRMRIRIYLPGRTGSTTEGMRCDRTGMRHQGSSGGAEPGDRRGGRGGVTV</sequence>
<gene>
    <name evidence="3" type="ORF">FRZ03_15815</name>
</gene>
<feature type="domain" description="N-acetyltransferase" evidence="2">
    <location>
        <begin position="28"/>
        <end position="165"/>
    </location>
</feature>
<feature type="region of interest" description="Disordered" evidence="1">
    <location>
        <begin position="189"/>
        <end position="223"/>
    </location>
</feature>
<dbReference type="SUPFAM" id="SSF55729">
    <property type="entry name" value="Acyl-CoA N-acyltransferases (Nat)"/>
    <property type="match status" value="1"/>
</dbReference>
<dbReference type="EMBL" id="VOGW01000087">
    <property type="protein sequence ID" value="TWV46125.1"/>
    <property type="molecule type" value="Genomic_DNA"/>
</dbReference>
<dbReference type="InterPro" id="IPR016181">
    <property type="entry name" value="Acyl_CoA_acyltransferase"/>
</dbReference>
<organism evidence="3 4">
    <name type="scientific">Streptomyces misionensis</name>
    <dbReference type="NCBI Taxonomy" id="67331"/>
    <lineage>
        <taxon>Bacteria</taxon>
        <taxon>Bacillati</taxon>
        <taxon>Actinomycetota</taxon>
        <taxon>Actinomycetes</taxon>
        <taxon>Kitasatosporales</taxon>
        <taxon>Streptomycetaceae</taxon>
        <taxon>Streptomyces</taxon>
    </lineage>
</organism>
<evidence type="ECO:0000313" key="4">
    <source>
        <dbReference type="Proteomes" id="UP000320481"/>
    </source>
</evidence>
<reference evidence="3" key="1">
    <citation type="journal article" date="2019" name="Microbiol. Resour. Announc.">
        <title>Draft Genomic Sequences of Streptomyces misionensis and Streptomyces albidoflavus, bacteria applied for phytopathogen biocontrol.</title>
        <authorList>
            <person name="Pylro V."/>
            <person name="Dias A."/>
            <person name="Andreote F."/>
            <person name="Varani A."/>
            <person name="Andreote C."/>
            <person name="Bernardo E."/>
            <person name="Martins T."/>
        </authorList>
    </citation>
    <scope>NUCLEOTIDE SEQUENCE [LARGE SCALE GENOMIC DNA]</scope>
    <source>
        <strain evidence="3">66</strain>
    </source>
</reference>
<dbReference type="GO" id="GO:0016747">
    <property type="term" value="F:acyltransferase activity, transferring groups other than amino-acyl groups"/>
    <property type="evidence" value="ECO:0007669"/>
    <property type="project" value="InterPro"/>
</dbReference>
<feature type="region of interest" description="Disordered" evidence="1">
    <location>
        <begin position="1"/>
        <end position="27"/>
    </location>
</feature>
<keyword evidence="3" id="KW-0808">Transferase</keyword>
<name>A0A5C6JUV4_9ACTN</name>
<dbReference type="Proteomes" id="UP000320481">
    <property type="component" value="Unassembled WGS sequence"/>
</dbReference>
<dbReference type="AlphaFoldDB" id="A0A5C6JUV4"/>
<dbReference type="InterPro" id="IPR013653">
    <property type="entry name" value="GCN5-like_dom"/>
</dbReference>
<proteinExistence type="predicted"/>
<dbReference type="Gene3D" id="3.40.630.30">
    <property type="match status" value="1"/>
</dbReference>
<dbReference type="Pfam" id="PF13333">
    <property type="entry name" value="rve_2"/>
    <property type="match status" value="1"/>
</dbReference>
<evidence type="ECO:0000256" key="1">
    <source>
        <dbReference type="SAM" id="MobiDB-lite"/>
    </source>
</evidence>
<dbReference type="PROSITE" id="PS51186">
    <property type="entry name" value="GNAT"/>
    <property type="match status" value="1"/>
</dbReference>
<dbReference type="Pfam" id="PF08445">
    <property type="entry name" value="FR47"/>
    <property type="match status" value="1"/>
</dbReference>
<accession>A0A5C6JUV4</accession>
<evidence type="ECO:0000259" key="2">
    <source>
        <dbReference type="PROSITE" id="PS51186"/>
    </source>
</evidence>
<comment type="caution">
    <text evidence="3">The sequence shown here is derived from an EMBL/GenBank/DDBJ whole genome shotgun (WGS) entry which is preliminary data.</text>
</comment>
<dbReference type="InterPro" id="IPR001584">
    <property type="entry name" value="Integrase_cat-core"/>
</dbReference>
<dbReference type="GO" id="GO:0015074">
    <property type="term" value="P:DNA integration"/>
    <property type="evidence" value="ECO:0007669"/>
    <property type="project" value="InterPro"/>
</dbReference>
<evidence type="ECO:0000313" key="3">
    <source>
        <dbReference type="EMBL" id="TWV46125.1"/>
    </source>
</evidence>
<dbReference type="InterPro" id="IPR000182">
    <property type="entry name" value="GNAT_dom"/>
</dbReference>
<keyword evidence="4" id="KW-1185">Reference proteome</keyword>